<evidence type="ECO:0000313" key="2">
    <source>
        <dbReference type="EMBL" id="OOM62740.1"/>
    </source>
</evidence>
<sequence>MMLIGILPAFTLIISGIIYFGVKVLERLLNKSIMGYVILLLIIAFIGIYGLLYFSEDDGCGGGVIFLATFAIDFFIITFFIIEKLYKKFRARLR</sequence>
<name>A0A1S8SAZ4_CLOBE</name>
<dbReference type="EMBL" id="LZZI01000019">
    <property type="protein sequence ID" value="OOM62740.1"/>
    <property type="molecule type" value="Genomic_DNA"/>
</dbReference>
<dbReference type="RefSeq" id="WP_077838197.1">
    <property type="nucleotide sequence ID" value="NZ_JABTAE010000001.1"/>
</dbReference>
<reference evidence="2 3" key="1">
    <citation type="submission" date="2016-05" db="EMBL/GenBank/DDBJ databases">
        <title>Microbial solvent formation.</title>
        <authorList>
            <person name="Poehlein A."/>
            <person name="Montoya Solano J.D."/>
            <person name="Flitsch S."/>
            <person name="Krabben P."/>
            <person name="Duerre P."/>
            <person name="Daniel R."/>
        </authorList>
    </citation>
    <scope>NUCLEOTIDE SEQUENCE [LARGE SCALE GENOMIC DNA]</scope>
    <source>
        <strain evidence="2 3">DSM 53</strain>
    </source>
</reference>
<feature type="transmembrane region" description="Helical" evidence="1">
    <location>
        <begin position="6"/>
        <end position="22"/>
    </location>
</feature>
<evidence type="ECO:0000313" key="3">
    <source>
        <dbReference type="Proteomes" id="UP000190973"/>
    </source>
</evidence>
<organism evidence="2 3">
    <name type="scientific">Clostridium beijerinckii</name>
    <name type="common">Clostridium MP</name>
    <dbReference type="NCBI Taxonomy" id="1520"/>
    <lineage>
        <taxon>Bacteria</taxon>
        <taxon>Bacillati</taxon>
        <taxon>Bacillota</taxon>
        <taxon>Clostridia</taxon>
        <taxon>Eubacteriales</taxon>
        <taxon>Clostridiaceae</taxon>
        <taxon>Clostridium</taxon>
    </lineage>
</organism>
<comment type="caution">
    <text evidence="2">The sequence shown here is derived from an EMBL/GenBank/DDBJ whole genome shotgun (WGS) entry which is preliminary data.</text>
</comment>
<keyword evidence="1" id="KW-1133">Transmembrane helix</keyword>
<evidence type="ECO:0000256" key="1">
    <source>
        <dbReference type="SAM" id="Phobius"/>
    </source>
</evidence>
<dbReference type="Proteomes" id="UP000190973">
    <property type="component" value="Unassembled WGS sequence"/>
</dbReference>
<accession>A0A1S8SAZ4</accession>
<feature type="transmembrane region" description="Helical" evidence="1">
    <location>
        <begin position="34"/>
        <end position="55"/>
    </location>
</feature>
<proteinExistence type="predicted"/>
<keyword evidence="1" id="KW-0812">Transmembrane</keyword>
<keyword evidence="1" id="KW-0472">Membrane</keyword>
<dbReference type="AlphaFoldDB" id="A0A1S8SAZ4"/>
<feature type="transmembrane region" description="Helical" evidence="1">
    <location>
        <begin position="61"/>
        <end position="82"/>
    </location>
</feature>
<protein>
    <submittedName>
        <fullName evidence="2">Uncharacterized protein</fullName>
    </submittedName>
</protein>
<gene>
    <name evidence="2" type="ORF">CLBCK_15090</name>
</gene>